<accession>A0A2G4F150</accession>
<keyword evidence="3" id="KW-1185">Reference proteome</keyword>
<evidence type="ECO:0008006" key="4">
    <source>
        <dbReference type="Google" id="ProtNLM"/>
    </source>
</evidence>
<reference evidence="2" key="1">
    <citation type="submission" date="2017-10" db="EMBL/GenBank/DDBJ databases">
        <title>Draft genome sequence of the planktic cyanobacteria Tychonema bourrellyi isolated from alpine lentic freshwater.</title>
        <authorList>
            <person name="Tett A."/>
            <person name="Armanini F."/>
            <person name="Asnicar F."/>
            <person name="Boscaini A."/>
            <person name="Pasolli E."/>
            <person name="Zolfo M."/>
            <person name="Donati C."/>
            <person name="Salmaso N."/>
            <person name="Segata N."/>
        </authorList>
    </citation>
    <scope>NUCLEOTIDE SEQUENCE</scope>
    <source>
        <strain evidence="2">FEM_GT703</strain>
    </source>
</reference>
<feature type="transmembrane region" description="Helical" evidence="1">
    <location>
        <begin position="153"/>
        <end position="170"/>
    </location>
</feature>
<feature type="transmembrane region" description="Helical" evidence="1">
    <location>
        <begin position="98"/>
        <end position="119"/>
    </location>
</feature>
<evidence type="ECO:0000313" key="2">
    <source>
        <dbReference type="EMBL" id="PHX55482.1"/>
    </source>
</evidence>
<keyword evidence="1" id="KW-1133">Transmembrane helix</keyword>
<dbReference type="OrthoDB" id="437613at2"/>
<feature type="transmembrane region" description="Helical" evidence="1">
    <location>
        <begin position="12"/>
        <end position="34"/>
    </location>
</feature>
<feature type="transmembrane region" description="Helical" evidence="1">
    <location>
        <begin position="368"/>
        <end position="389"/>
    </location>
</feature>
<dbReference type="EMBL" id="NXIB02000051">
    <property type="protein sequence ID" value="PHX55482.1"/>
    <property type="molecule type" value="Genomic_DNA"/>
</dbReference>
<evidence type="ECO:0000256" key="1">
    <source>
        <dbReference type="SAM" id="Phobius"/>
    </source>
</evidence>
<feature type="transmembrane region" description="Helical" evidence="1">
    <location>
        <begin position="177"/>
        <end position="194"/>
    </location>
</feature>
<dbReference type="RefSeq" id="WP_096828461.1">
    <property type="nucleotide sequence ID" value="NZ_NXIB02000051.1"/>
</dbReference>
<feature type="transmembrane region" description="Helical" evidence="1">
    <location>
        <begin position="281"/>
        <end position="301"/>
    </location>
</feature>
<name>A0A2G4F150_9CYAN</name>
<feature type="transmembrane region" description="Helical" evidence="1">
    <location>
        <begin position="308"/>
        <end position="330"/>
    </location>
</feature>
<sequence>MNLTENKLYSKIAINGTLLLLVFFITIAVSSIYVSSEHTFYWWDYAGYNNATVGLANSFRESPEKAVRAVIESLANEKNLLISLPLVPFILLFGDSRLSYILSVSLIYVVPFRLLLGAISVKLIPVYPRRVFWSTVLLSFLIPMSWIPTLRGYLDTGGCVFVALAILVYLHDVKLKYWWQILLIGFSLAMAILFRRHFAYSAIAFFGAAILQYLIEFILTYKNLKNQAWKNLFTSGMKLGLIMATSFAILMLVAGDFTRSALTVDYRNLYMAWSLPVNDILTRYANFYGLGTWLLVMIGFSAGLVTRILLPSTTIFIAIFGILSLIEWLLVLRYGYLHYTIHITPIALLGLSAFFWTTWLTRPGKVRYLMLGVAGLYLSVNAVLGLIPLKLDISRLFMGNFPPLVRSDYGEVVKLVEFLRKIAPNQEPIYIAGASNSFNANILKQANRKLNPPEGWWKLNTLGRPLIDSRDTYPLPELLISQYVVVATPFQQVLLSDEQVLRSHEQDVVKVVYDAFTQNWEISRDFQLLPEQFQLENGVIVRVYRRMRPSAIGTAIKTLNVMQQQIAEKPGTQLDWISLNQSVYTSSNYPVKKESDYLYNIVTHPIKNTKQLDTSFLYLGSLSEKKQISGKLNLPNKQCEGVSLRLTLWNNQGKLINSTETAYNLTASPKLNLLLEGKSPNYLLLEVLSTNKQDLTNQCQLEINNLAISAPKS</sequence>
<dbReference type="AlphaFoldDB" id="A0A2G4F150"/>
<feature type="transmembrane region" description="Helical" evidence="1">
    <location>
        <begin position="131"/>
        <end position="147"/>
    </location>
</feature>
<dbReference type="Proteomes" id="UP000226442">
    <property type="component" value="Unassembled WGS sequence"/>
</dbReference>
<keyword evidence="1" id="KW-0812">Transmembrane</keyword>
<proteinExistence type="predicted"/>
<organism evidence="2 3">
    <name type="scientific">Tychonema bourrellyi FEM_GT703</name>
    <dbReference type="NCBI Taxonomy" id="2040638"/>
    <lineage>
        <taxon>Bacteria</taxon>
        <taxon>Bacillati</taxon>
        <taxon>Cyanobacteriota</taxon>
        <taxon>Cyanophyceae</taxon>
        <taxon>Oscillatoriophycideae</taxon>
        <taxon>Oscillatoriales</taxon>
        <taxon>Microcoleaceae</taxon>
        <taxon>Tychonema</taxon>
    </lineage>
</organism>
<gene>
    <name evidence="2" type="ORF">CP500_010695</name>
</gene>
<evidence type="ECO:0000313" key="3">
    <source>
        <dbReference type="Proteomes" id="UP000226442"/>
    </source>
</evidence>
<comment type="caution">
    <text evidence="2">The sequence shown here is derived from an EMBL/GenBank/DDBJ whole genome shotgun (WGS) entry which is preliminary data.</text>
</comment>
<protein>
    <recommendedName>
        <fullName evidence="4">Glycosyltransferase RgtA/B/C/D-like domain-containing protein</fullName>
    </recommendedName>
</protein>
<feature type="transmembrane region" description="Helical" evidence="1">
    <location>
        <begin position="200"/>
        <end position="219"/>
    </location>
</feature>
<feature type="transmembrane region" description="Helical" evidence="1">
    <location>
        <begin position="239"/>
        <end position="261"/>
    </location>
</feature>
<feature type="transmembrane region" description="Helical" evidence="1">
    <location>
        <begin position="336"/>
        <end position="356"/>
    </location>
</feature>
<keyword evidence="1" id="KW-0472">Membrane</keyword>